<protein>
    <recommendedName>
        <fullName evidence="3">WXG100 family type VII secretion target</fullName>
    </recommendedName>
</protein>
<proteinExistence type="predicted"/>
<dbReference type="AlphaFoldDB" id="A0A1J5RA64"/>
<feature type="compositionally biased region" description="Polar residues" evidence="1">
    <location>
        <begin position="80"/>
        <end position="94"/>
    </location>
</feature>
<gene>
    <name evidence="2" type="ORF">GALL_253690</name>
</gene>
<dbReference type="Gene3D" id="1.10.287.1060">
    <property type="entry name" value="ESAT-6-like"/>
    <property type="match status" value="1"/>
</dbReference>
<reference evidence="2" key="1">
    <citation type="submission" date="2016-10" db="EMBL/GenBank/DDBJ databases">
        <title>Sequence of Gallionella enrichment culture.</title>
        <authorList>
            <person name="Poehlein A."/>
            <person name="Muehling M."/>
            <person name="Daniel R."/>
        </authorList>
    </citation>
    <scope>NUCLEOTIDE SEQUENCE</scope>
</reference>
<accession>A0A1J5RA64</accession>
<sequence>MTRLGMDVDSVERIGHGLQTDADALTALTSKIDATVRRLAGVWDGRDSTEFVGTWWPQHKSSLQQVQDQIRGLGQSALNNASEQRGASDSTGGSPATGGMSSHGALAGGGSLSLSGLVDGTEKVTLPGVGWKLGDVVGLTGAGTYLAAFDAARGFTSGDPAQITDAAASVTASVLKSGGIASGPLYLSGVIVAEGQEIARDVARADLSATGMATVGQYIVQHPMDALGAAAQAELAALPRFIGIFKP</sequence>
<evidence type="ECO:0000256" key="1">
    <source>
        <dbReference type="SAM" id="MobiDB-lite"/>
    </source>
</evidence>
<organism evidence="2">
    <name type="scientific">mine drainage metagenome</name>
    <dbReference type="NCBI Taxonomy" id="410659"/>
    <lineage>
        <taxon>unclassified sequences</taxon>
        <taxon>metagenomes</taxon>
        <taxon>ecological metagenomes</taxon>
    </lineage>
</organism>
<evidence type="ECO:0000313" key="2">
    <source>
        <dbReference type="EMBL" id="OIQ92697.1"/>
    </source>
</evidence>
<comment type="caution">
    <text evidence="2">The sequence shown here is derived from an EMBL/GenBank/DDBJ whole genome shotgun (WGS) entry which is preliminary data.</text>
</comment>
<dbReference type="SUPFAM" id="SSF140453">
    <property type="entry name" value="EsxAB dimer-like"/>
    <property type="match status" value="1"/>
</dbReference>
<feature type="region of interest" description="Disordered" evidence="1">
    <location>
        <begin position="80"/>
        <end position="102"/>
    </location>
</feature>
<dbReference type="InterPro" id="IPR036689">
    <property type="entry name" value="ESAT-6-like_sf"/>
</dbReference>
<dbReference type="EMBL" id="MLJW01000225">
    <property type="protein sequence ID" value="OIQ92697.1"/>
    <property type="molecule type" value="Genomic_DNA"/>
</dbReference>
<evidence type="ECO:0008006" key="3">
    <source>
        <dbReference type="Google" id="ProtNLM"/>
    </source>
</evidence>
<name>A0A1J5RA64_9ZZZZ</name>